<feature type="region of interest" description="Disordered" evidence="1">
    <location>
        <begin position="1"/>
        <end position="57"/>
    </location>
</feature>
<keyword evidence="4" id="KW-1185">Reference proteome</keyword>
<accession>A0ABP0DNY0</accession>
<evidence type="ECO:0000259" key="2">
    <source>
        <dbReference type="Pfam" id="PF10680"/>
    </source>
</evidence>
<evidence type="ECO:0000313" key="4">
    <source>
        <dbReference type="Proteomes" id="UP001642502"/>
    </source>
</evidence>
<feature type="compositionally biased region" description="Basic and acidic residues" evidence="1">
    <location>
        <begin position="373"/>
        <end position="393"/>
    </location>
</feature>
<feature type="compositionally biased region" description="Basic residues" evidence="1">
    <location>
        <begin position="487"/>
        <end position="496"/>
    </location>
</feature>
<dbReference type="InterPro" id="IPR019622">
    <property type="entry name" value="Rrn9_dom"/>
</dbReference>
<organism evidence="3 4">
    <name type="scientific">Sporothrix epigloea</name>
    <dbReference type="NCBI Taxonomy" id="1892477"/>
    <lineage>
        <taxon>Eukaryota</taxon>
        <taxon>Fungi</taxon>
        <taxon>Dikarya</taxon>
        <taxon>Ascomycota</taxon>
        <taxon>Pezizomycotina</taxon>
        <taxon>Sordariomycetes</taxon>
        <taxon>Sordariomycetidae</taxon>
        <taxon>Ophiostomatales</taxon>
        <taxon>Ophiostomataceae</taxon>
        <taxon>Sporothrix</taxon>
    </lineage>
</organism>
<reference evidence="3 4" key="1">
    <citation type="submission" date="2024-01" db="EMBL/GenBank/DDBJ databases">
        <authorList>
            <person name="Allen C."/>
            <person name="Tagirdzhanova G."/>
        </authorList>
    </citation>
    <scope>NUCLEOTIDE SEQUENCE [LARGE SCALE GENOMIC DNA]</scope>
    <source>
        <strain evidence="3 4">CBS 119000</strain>
    </source>
</reference>
<dbReference type="Pfam" id="PF10680">
    <property type="entry name" value="RRN9"/>
    <property type="match status" value="1"/>
</dbReference>
<feature type="region of interest" description="Disordered" evidence="1">
    <location>
        <begin position="667"/>
        <end position="716"/>
    </location>
</feature>
<feature type="domain" description="Rrn9" evidence="2">
    <location>
        <begin position="83"/>
        <end position="124"/>
    </location>
</feature>
<feature type="region of interest" description="Disordered" evidence="1">
    <location>
        <begin position="425"/>
        <end position="510"/>
    </location>
</feature>
<name>A0ABP0DNY0_9PEZI</name>
<protein>
    <recommendedName>
        <fullName evidence="2">Rrn9 domain-containing protein</fullName>
    </recommendedName>
</protein>
<feature type="compositionally biased region" description="Basic and acidic residues" evidence="1">
    <location>
        <begin position="20"/>
        <end position="34"/>
    </location>
</feature>
<feature type="compositionally biased region" description="Acidic residues" evidence="1">
    <location>
        <begin position="436"/>
        <end position="457"/>
    </location>
</feature>
<sequence length="716" mass="80953">MSLIDHSTPADRQQQEEEEREIHSETQTEIHEESWSDPDTASIATRDSEDLHTRRPNRWRGNPNAWRYVTEHDRAVATALWRTRDCDLSAHLYNAFFIKKQAQASGSSDTWRPGNFWTAWPLRPHDGLDVFDSPSYAENSAYGGVNDDSQWTYRSRPTPIEEKPSGPLEEMLTATIQRVARKQFSTMLQREDDGIDALSTVVSADDELSAHLLRPSVRHLLTQTDRTLSILHNSRGRGGLEPEGVRRVGWQLPRPSKKQAFARPSHWKRGPALMVATAQTPEQVAALIPKFDRPQEEADVLLPEAMLQARVQTFMSSGMRKPFVVKMPTNLPRGRPPKPRERLPGESENQFLLRVARQTHRRIPESAGSEDSQALREEQREAEVEAVDKDSKRKPPALVTYIPPPVLPSLQQRVTFANEVQTMPNWVNNVSGQEGDIVDDDDDDDDEEEEDDDEKEDDEHKGEDEGDHEAEYEKETHEESREEQLRRAQKKRRRSSASRTGPKGSTMAGWPLRTWKDVLGAAALSGGFSSEALARTAQRCADLFGQSTALATLYGVSEPADKTQLLGNRPQQQQDWKVKQPCTTVNVDFRPRPGPPCLPDVLTEPVSSSGLHKLTVEVKRAMDQRRDRQARKKRLLKQISGWNRPYDVIDREVESATDIFRIDNESVQVDGSEKADDRDEEDSLTPAVTVTPAVAHSRPVSSDIKWSASKRSPIRA</sequence>
<feature type="region of interest" description="Disordered" evidence="1">
    <location>
        <begin position="326"/>
        <end position="404"/>
    </location>
</feature>
<comment type="caution">
    <text evidence="3">The sequence shown here is derived from an EMBL/GenBank/DDBJ whole genome shotgun (WGS) entry which is preliminary data.</text>
</comment>
<evidence type="ECO:0000256" key="1">
    <source>
        <dbReference type="SAM" id="MobiDB-lite"/>
    </source>
</evidence>
<feature type="compositionally biased region" description="Basic and acidic residues" evidence="1">
    <location>
        <begin position="458"/>
        <end position="486"/>
    </location>
</feature>
<proteinExistence type="predicted"/>
<dbReference type="Proteomes" id="UP001642502">
    <property type="component" value="Unassembled WGS sequence"/>
</dbReference>
<dbReference type="EMBL" id="CAWUON010000053">
    <property type="protein sequence ID" value="CAK7269973.1"/>
    <property type="molecule type" value="Genomic_DNA"/>
</dbReference>
<evidence type="ECO:0000313" key="3">
    <source>
        <dbReference type="EMBL" id="CAK7269973.1"/>
    </source>
</evidence>
<gene>
    <name evidence="3" type="ORF">SEPCBS119000_003849</name>
</gene>